<evidence type="ECO:0000313" key="9">
    <source>
        <dbReference type="EMBL" id="OTF85759.1"/>
    </source>
</evidence>
<evidence type="ECO:0000256" key="7">
    <source>
        <dbReference type="ARBA" id="ARBA00047899"/>
    </source>
</evidence>
<reference evidence="10" key="1">
    <citation type="journal article" date="2017" name="Nature">
        <title>The sunflower genome provides insights into oil metabolism, flowering and Asterid evolution.</title>
        <authorList>
            <person name="Badouin H."/>
            <person name="Gouzy J."/>
            <person name="Grassa C.J."/>
            <person name="Murat F."/>
            <person name="Staton S.E."/>
            <person name="Cottret L."/>
            <person name="Lelandais-Briere C."/>
            <person name="Owens G.L."/>
            <person name="Carrere S."/>
            <person name="Mayjonade B."/>
            <person name="Legrand L."/>
            <person name="Gill N."/>
            <person name="Kane N.C."/>
            <person name="Bowers J.E."/>
            <person name="Hubner S."/>
            <person name="Bellec A."/>
            <person name="Berard A."/>
            <person name="Berges H."/>
            <person name="Blanchet N."/>
            <person name="Boniface M.C."/>
            <person name="Brunel D."/>
            <person name="Catrice O."/>
            <person name="Chaidir N."/>
            <person name="Claudel C."/>
            <person name="Donnadieu C."/>
            <person name="Faraut T."/>
            <person name="Fievet G."/>
            <person name="Helmstetter N."/>
            <person name="King M."/>
            <person name="Knapp S.J."/>
            <person name="Lai Z."/>
            <person name="Le Paslier M.C."/>
            <person name="Lippi Y."/>
            <person name="Lorenzon L."/>
            <person name="Mandel J.R."/>
            <person name="Marage G."/>
            <person name="Marchand G."/>
            <person name="Marquand E."/>
            <person name="Bret-Mestries E."/>
            <person name="Morien E."/>
            <person name="Nambeesan S."/>
            <person name="Nguyen T."/>
            <person name="Pegot-Espagnet P."/>
            <person name="Pouilly N."/>
            <person name="Raftis F."/>
            <person name="Sallet E."/>
            <person name="Schiex T."/>
            <person name="Thomas J."/>
            <person name="Vandecasteele C."/>
            <person name="Vares D."/>
            <person name="Vear F."/>
            <person name="Vautrin S."/>
            <person name="Crespi M."/>
            <person name="Mangin B."/>
            <person name="Burke J.M."/>
            <person name="Salse J."/>
            <person name="Munos S."/>
            <person name="Vincourt P."/>
            <person name="Rieseberg L.H."/>
            <person name="Langlade N.B."/>
        </authorList>
    </citation>
    <scope>NUCLEOTIDE SEQUENCE [LARGE SCALE GENOMIC DNA]</scope>
    <source>
        <strain evidence="10">cv. SF193</strain>
    </source>
</reference>
<evidence type="ECO:0000256" key="1">
    <source>
        <dbReference type="ARBA" id="ARBA00012513"/>
    </source>
</evidence>
<evidence type="ECO:0000313" key="10">
    <source>
        <dbReference type="Proteomes" id="UP000215914"/>
    </source>
</evidence>
<dbReference type="AlphaFoldDB" id="A0A251RSD1"/>
<sequence length="116" mass="12850">MLKRPSKIYEVNLAHKAEGGSWAFLKFVEDCSVVIPNPSRKDAISESPLKIALFALYKLCTHAPCRQFLRASDRCPVLGKHFESGDDTISEYASVILKKTAQPQPLFGIGSMTYSS</sequence>
<dbReference type="GO" id="GO:0005737">
    <property type="term" value="C:cytoplasm"/>
    <property type="evidence" value="ECO:0007669"/>
    <property type="project" value="UniProtKB-ARBA"/>
</dbReference>
<name>A0A251RSD1_HELAN</name>
<keyword evidence="4" id="KW-0547">Nucleotide-binding</keyword>
<keyword evidence="3" id="KW-0808">Transferase</keyword>
<dbReference type="PANTHER" id="PTHR22983">
    <property type="entry name" value="PROTEIN KINASE RELATED"/>
    <property type="match status" value="1"/>
</dbReference>
<keyword evidence="5" id="KW-0418">Kinase</keyword>
<dbReference type="InParanoid" id="A0A251RSD1"/>
<evidence type="ECO:0000256" key="8">
    <source>
        <dbReference type="ARBA" id="ARBA00048679"/>
    </source>
</evidence>
<keyword evidence="6" id="KW-0067">ATP-binding</keyword>
<dbReference type="STRING" id="4232.A0A251RSD1"/>
<evidence type="ECO:0000256" key="5">
    <source>
        <dbReference type="ARBA" id="ARBA00022777"/>
    </source>
</evidence>
<dbReference type="GO" id="GO:0005524">
    <property type="term" value="F:ATP binding"/>
    <property type="evidence" value="ECO:0007669"/>
    <property type="project" value="UniProtKB-KW"/>
</dbReference>
<evidence type="ECO:0000256" key="6">
    <source>
        <dbReference type="ARBA" id="ARBA00022840"/>
    </source>
</evidence>
<evidence type="ECO:0000256" key="3">
    <source>
        <dbReference type="ARBA" id="ARBA00022679"/>
    </source>
</evidence>
<dbReference type="Proteomes" id="UP000215914">
    <property type="component" value="Chromosome 17"/>
</dbReference>
<comment type="catalytic activity">
    <reaction evidence="7">
        <text>L-threonyl-[protein] + ATP = O-phospho-L-threonyl-[protein] + ADP + H(+)</text>
        <dbReference type="Rhea" id="RHEA:46608"/>
        <dbReference type="Rhea" id="RHEA-COMP:11060"/>
        <dbReference type="Rhea" id="RHEA-COMP:11605"/>
        <dbReference type="ChEBI" id="CHEBI:15378"/>
        <dbReference type="ChEBI" id="CHEBI:30013"/>
        <dbReference type="ChEBI" id="CHEBI:30616"/>
        <dbReference type="ChEBI" id="CHEBI:61977"/>
        <dbReference type="ChEBI" id="CHEBI:456216"/>
        <dbReference type="EC" id="2.7.11.1"/>
    </reaction>
</comment>
<comment type="catalytic activity">
    <reaction evidence="8">
        <text>L-seryl-[protein] + ATP = O-phospho-L-seryl-[protein] + ADP + H(+)</text>
        <dbReference type="Rhea" id="RHEA:17989"/>
        <dbReference type="Rhea" id="RHEA-COMP:9863"/>
        <dbReference type="Rhea" id="RHEA-COMP:11604"/>
        <dbReference type="ChEBI" id="CHEBI:15378"/>
        <dbReference type="ChEBI" id="CHEBI:29999"/>
        <dbReference type="ChEBI" id="CHEBI:30616"/>
        <dbReference type="ChEBI" id="CHEBI:83421"/>
        <dbReference type="ChEBI" id="CHEBI:456216"/>
        <dbReference type="EC" id="2.7.11.1"/>
    </reaction>
</comment>
<gene>
    <name evidence="9" type="ORF">HannXRQ_Chr17g0543411</name>
</gene>
<dbReference type="GO" id="GO:0004674">
    <property type="term" value="F:protein serine/threonine kinase activity"/>
    <property type="evidence" value="ECO:0007669"/>
    <property type="project" value="UniProtKB-KW"/>
</dbReference>
<keyword evidence="2" id="KW-0723">Serine/threonine-protein kinase</keyword>
<keyword evidence="10" id="KW-1185">Reference proteome</keyword>
<dbReference type="EMBL" id="CM007906">
    <property type="protein sequence ID" value="OTF85759.1"/>
    <property type="molecule type" value="Genomic_DNA"/>
</dbReference>
<dbReference type="EC" id="2.7.11.1" evidence="1"/>
<proteinExistence type="predicted"/>
<dbReference type="OMA" id="KLCTHAP"/>
<accession>A0A251RSD1</accession>
<evidence type="ECO:0000256" key="2">
    <source>
        <dbReference type="ARBA" id="ARBA00022527"/>
    </source>
</evidence>
<dbReference type="PANTHER" id="PTHR22983:SF6">
    <property type="entry name" value="SERINE_THREONINE-PROTEIN KINASE 36"/>
    <property type="match status" value="1"/>
</dbReference>
<evidence type="ECO:0000256" key="4">
    <source>
        <dbReference type="ARBA" id="ARBA00022741"/>
    </source>
</evidence>
<protein>
    <recommendedName>
        <fullName evidence="1">non-specific serine/threonine protein kinase</fullName>
        <ecNumber evidence="1">2.7.11.1</ecNumber>
    </recommendedName>
</protein>
<organism evidence="9 10">
    <name type="scientific">Helianthus annuus</name>
    <name type="common">Common sunflower</name>
    <dbReference type="NCBI Taxonomy" id="4232"/>
    <lineage>
        <taxon>Eukaryota</taxon>
        <taxon>Viridiplantae</taxon>
        <taxon>Streptophyta</taxon>
        <taxon>Embryophyta</taxon>
        <taxon>Tracheophyta</taxon>
        <taxon>Spermatophyta</taxon>
        <taxon>Magnoliopsida</taxon>
        <taxon>eudicotyledons</taxon>
        <taxon>Gunneridae</taxon>
        <taxon>Pentapetalae</taxon>
        <taxon>asterids</taxon>
        <taxon>campanulids</taxon>
        <taxon>Asterales</taxon>
        <taxon>Asteraceae</taxon>
        <taxon>Asteroideae</taxon>
        <taxon>Heliantheae alliance</taxon>
        <taxon>Heliantheae</taxon>
        <taxon>Helianthus</taxon>
    </lineage>
</organism>